<dbReference type="Proteomes" id="UP001197770">
    <property type="component" value="Unassembled WGS sequence"/>
</dbReference>
<accession>A0ABS8GP69</accession>
<gene>
    <name evidence="11" type="ORF">LLW17_03495</name>
</gene>
<name>A0ABS8GP69_9FLAO</name>
<feature type="chain" id="PRO_5046938432" evidence="8">
    <location>
        <begin position="19"/>
        <end position="412"/>
    </location>
</feature>
<dbReference type="InterPro" id="IPR050570">
    <property type="entry name" value="Cell_wall_metabolism_enzyme"/>
</dbReference>
<keyword evidence="12" id="KW-1185">Reference proteome</keyword>
<keyword evidence="8" id="KW-0732">Signal</keyword>
<dbReference type="InterPro" id="IPR011055">
    <property type="entry name" value="Dup_hybrid_motif"/>
</dbReference>
<reference evidence="11 12" key="1">
    <citation type="submission" date="2021-11" db="EMBL/GenBank/DDBJ databases">
        <title>Seasonal and diel survey of microbial diversity of the Tyrrhenian coast.</title>
        <authorList>
            <person name="Gattoni G."/>
            <person name="Corral P."/>
        </authorList>
    </citation>
    <scope>NUCLEOTIDE SEQUENCE [LARGE SCALE GENOMIC DNA]</scope>
    <source>
        <strain evidence="11 12">Mr9</strain>
    </source>
</reference>
<dbReference type="Gene3D" id="2.70.70.10">
    <property type="entry name" value="Glucose Permease (Domain IIA)"/>
    <property type="match status" value="1"/>
</dbReference>
<dbReference type="Pfam" id="PF19425">
    <property type="entry name" value="Csd3_N2"/>
    <property type="match status" value="1"/>
</dbReference>
<evidence type="ECO:0000256" key="2">
    <source>
        <dbReference type="ARBA" id="ARBA00004196"/>
    </source>
</evidence>
<evidence type="ECO:0000256" key="3">
    <source>
        <dbReference type="ARBA" id="ARBA00022670"/>
    </source>
</evidence>
<feature type="domain" description="Csd3-like second N-terminal" evidence="10">
    <location>
        <begin position="145"/>
        <end position="265"/>
    </location>
</feature>
<dbReference type="EMBL" id="JAJGMW010000003">
    <property type="protein sequence ID" value="MCC4211772.1"/>
    <property type="molecule type" value="Genomic_DNA"/>
</dbReference>
<feature type="domain" description="M23ase beta-sheet core" evidence="9">
    <location>
        <begin position="279"/>
        <end position="373"/>
    </location>
</feature>
<proteinExistence type="predicted"/>
<evidence type="ECO:0000313" key="11">
    <source>
        <dbReference type="EMBL" id="MCC4211772.1"/>
    </source>
</evidence>
<evidence type="ECO:0000256" key="8">
    <source>
        <dbReference type="SAM" id="SignalP"/>
    </source>
</evidence>
<dbReference type="RefSeq" id="WP_228228878.1">
    <property type="nucleotide sequence ID" value="NZ_JAJGMW010000003.1"/>
</dbReference>
<keyword evidence="4" id="KW-0479">Metal-binding</keyword>
<evidence type="ECO:0000256" key="7">
    <source>
        <dbReference type="ARBA" id="ARBA00023049"/>
    </source>
</evidence>
<comment type="caution">
    <text evidence="11">The sequence shown here is derived from an EMBL/GenBank/DDBJ whole genome shotgun (WGS) entry which is preliminary data.</text>
</comment>
<organism evidence="11 12">
    <name type="scientific">Leeuwenhoekiella parthenopeia</name>
    <dbReference type="NCBI Taxonomy" id="2890320"/>
    <lineage>
        <taxon>Bacteria</taxon>
        <taxon>Pseudomonadati</taxon>
        <taxon>Bacteroidota</taxon>
        <taxon>Flavobacteriia</taxon>
        <taxon>Flavobacteriales</taxon>
        <taxon>Flavobacteriaceae</taxon>
        <taxon>Leeuwenhoekiella</taxon>
    </lineage>
</organism>
<keyword evidence="5" id="KW-0378">Hydrolase</keyword>
<protein>
    <submittedName>
        <fullName evidence="11">Peptidoglycan DD-metalloendopeptidase family protein</fullName>
    </submittedName>
</protein>
<evidence type="ECO:0000256" key="1">
    <source>
        <dbReference type="ARBA" id="ARBA00001947"/>
    </source>
</evidence>
<dbReference type="Pfam" id="PF01551">
    <property type="entry name" value="Peptidase_M23"/>
    <property type="match status" value="1"/>
</dbReference>
<keyword evidence="7" id="KW-0482">Metalloprotease</keyword>
<evidence type="ECO:0000313" key="12">
    <source>
        <dbReference type="Proteomes" id="UP001197770"/>
    </source>
</evidence>
<feature type="signal peptide" evidence="8">
    <location>
        <begin position="1"/>
        <end position="18"/>
    </location>
</feature>
<dbReference type="InterPro" id="IPR016047">
    <property type="entry name" value="M23ase_b-sheet_dom"/>
</dbReference>
<evidence type="ECO:0000256" key="4">
    <source>
        <dbReference type="ARBA" id="ARBA00022723"/>
    </source>
</evidence>
<dbReference type="PROSITE" id="PS51257">
    <property type="entry name" value="PROKAR_LIPOPROTEIN"/>
    <property type="match status" value="1"/>
</dbReference>
<evidence type="ECO:0000259" key="9">
    <source>
        <dbReference type="Pfam" id="PF01551"/>
    </source>
</evidence>
<keyword evidence="6" id="KW-0862">Zinc</keyword>
<comment type="subcellular location">
    <subcellularLocation>
        <location evidence="2">Cell envelope</location>
    </subcellularLocation>
</comment>
<evidence type="ECO:0000259" key="10">
    <source>
        <dbReference type="Pfam" id="PF19425"/>
    </source>
</evidence>
<sequence length="412" mass="46626">MKKLSLILMAMLTLIGCADDETKEKEPVVKEVKKPKTKKFGYILDDYEVISDTIQPGDSFGQILFENGIDYGTIQQITDSVASVFDTRKIVAGKPYTLLKSKDSTGQAQVFIYEENKIDYVVLDFKDEVVQALAKKRPVTVKERIAYGVIEDNLSTTFDDLGLNILVAYGMADIYAWTIDFFKLQPGDKFKVIYTEKYINDTIPAGFGKIKASWFEHKGKPIYAFAFVSDSIKGKPDYYDENAENLRRAFLKSPLKFGRISSRYNLKRRIAYYGNRIRPHKGTDFAAPVGTPIMATSDGTVIASEYRGGNGNYVKLRHNGTYDTQYLHMSKRAVSRGDYVRQGEVIGYIGMTGNTSGPHVCYRFWKNGKQVDPFNIDLPTSEPLAEELQPEYYELIAPLRAQLDEITFDKST</sequence>
<comment type="cofactor">
    <cofactor evidence="1">
        <name>Zn(2+)</name>
        <dbReference type="ChEBI" id="CHEBI:29105"/>
    </cofactor>
</comment>
<dbReference type="Gene3D" id="3.10.450.350">
    <property type="match status" value="1"/>
</dbReference>
<dbReference type="PANTHER" id="PTHR21666">
    <property type="entry name" value="PEPTIDASE-RELATED"/>
    <property type="match status" value="1"/>
</dbReference>
<evidence type="ECO:0000256" key="6">
    <source>
        <dbReference type="ARBA" id="ARBA00022833"/>
    </source>
</evidence>
<dbReference type="PANTHER" id="PTHR21666:SF288">
    <property type="entry name" value="CELL DIVISION PROTEIN YTFB"/>
    <property type="match status" value="1"/>
</dbReference>
<keyword evidence="3" id="KW-0645">Protease</keyword>
<evidence type="ECO:0000256" key="5">
    <source>
        <dbReference type="ARBA" id="ARBA00022801"/>
    </source>
</evidence>
<dbReference type="InterPro" id="IPR045834">
    <property type="entry name" value="Csd3_N2"/>
</dbReference>
<dbReference type="SUPFAM" id="SSF51261">
    <property type="entry name" value="Duplicated hybrid motif"/>
    <property type="match status" value="1"/>
</dbReference>
<dbReference type="CDD" id="cd12797">
    <property type="entry name" value="M23_peptidase"/>
    <property type="match status" value="1"/>
</dbReference>